<feature type="region of interest" description="Disordered" evidence="1">
    <location>
        <begin position="199"/>
        <end position="230"/>
    </location>
</feature>
<keyword evidence="3" id="KW-1185">Reference proteome</keyword>
<proteinExistence type="predicted"/>
<dbReference type="PANTHER" id="PTHR15544">
    <property type="entry name" value="OSMOSIS RESPONSIVE FACTOR"/>
    <property type="match status" value="1"/>
</dbReference>
<feature type="region of interest" description="Disordered" evidence="1">
    <location>
        <begin position="1"/>
        <end position="23"/>
    </location>
</feature>
<sequence>MRAELGTAFQREEELEEEVQPEFAPSCQFTGQLEDADMKRKRLTAEGSLLASADRFAEALQHWEEALLFTEDNCQKAPVLEQMAQVLLILDRPFEAIRTGEQAVECRQRAPGFLPDLAASPDLDIMAVMASRPARARLLALACLAFLRALGPYAPKKLWTKPLSCACGFDVRYVRFSGIAGVEVSGDAEMLKKLKAPAKEAKAKAAPAPPPAPPSPPAPEPAPEPAPPVMPKALDAVSELLQRGQEEVNPLEFTPQQLIRVFYAFFQGWRQRHGLPPMELSNKQQQLVALLIQGNLALVNSANEFWPRVCAELGSPRDPEAKELLFALTGLFE</sequence>
<dbReference type="AlphaFoldDB" id="A0AA36MUK0"/>
<protein>
    <submittedName>
        <fullName evidence="2">Uncharacterized protein</fullName>
    </submittedName>
</protein>
<gene>
    <name evidence="2" type="ORF">EVOR1521_LOCUS8678</name>
</gene>
<dbReference type="Proteomes" id="UP001178507">
    <property type="component" value="Unassembled WGS sequence"/>
</dbReference>
<dbReference type="EMBL" id="CAUJNA010000750">
    <property type="protein sequence ID" value="CAJ1380834.1"/>
    <property type="molecule type" value="Genomic_DNA"/>
</dbReference>
<dbReference type="PANTHER" id="PTHR15544:SF0">
    <property type="entry name" value="TETRATRICOPEPTIDE REPEAT PROTEIN 33"/>
    <property type="match status" value="1"/>
</dbReference>
<accession>A0AA36MUK0</accession>
<evidence type="ECO:0000313" key="2">
    <source>
        <dbReference type="EMBL" id="CAJ1380834.1"/>
    </source>
</evidence>
<dbReference type="InterPro" id="IPR052658">
    <property type="entry name" value="TPR-containing"/>
</dbReference>
<feature type="compositionally biased region" description="Pro residues" evidence="1">
    <location>
        <begin position="207"/>
        <end position="230"/>
    </location>
</feature>
<evidence type="ECO:0000256" key="1">
    <source>
        <dbReference type="SAM" id="MobiDB-lite"/>
    </source>
</evidence>
<evidence type="ECO:0000313" key="3">
    <source>
        <dbReference type="Proteomes" id="UP001178507"/>
    </source>
</evidence>
<name>A0AA36MUK0_9DINO</name>
<dbReference type="InterPro" id="IPR011990">
    <property type="entry name" value="TPR-like_helical_dom_sf"/>
</dbReference>
<reference evidence="2" key="1">
    <citation type="submission" date="2023-08" db="EMBL/GenBank/DDBJ databases">
        <authorList>
            <person name="Chen Y."/>
            <person name="Shah S."/>
            <person name="Dougan E. K."/>
            <person name="Thang M."/>
            <person name="Chan C."/>
        </authorList>
    </citation>
    <scope>NUCLEOTIDE SEQUENCE</scope>
</reference>
<comment type="caution">
    <text evidence="2">The sequence shown here is derived from an EMBL/GenBank/DDBJ whole genome shotgun (WGS) entry which is preliminary data.</text>
</comment>
<dbReference type="SUPFAM" id="SSF48452">
    <property type="entry name" value="TPR-like"/>
    <property type="match status" value="1"/>
</dbReference>
<organism evidence="2 3">
    <name type="scientific">Effrenium voratum</name>
    <dbReference type="NCBI Taxonomy" id="2562239"/>
    <lineage>
        <taxon>Eukaryota</taxon>
        <taxon>Sar</taxon>
        <taxon>Alveolata</taxon>
        <taxon>Dinophyceae</taxon>
        <taxon>Suessiales</taxon>
        <taxon>Symbiodiniaceae</taxon>
        <taxon>Effrenium</taxon>
    </lineage>
</organism>